<evidence type="ECO:0000256" key="11">
    <source>
        <dbReference type="ARBA" id="ARBA00023242"/>
    </source>
</evidence>
<evidence type="ECO:0000256" key="1">
    <source>
        <dbReference type="ARBA" id="ARBA00004123"/>
    </source>
</evidence>
<evidence type="ECO:0000256" key="3">
    <source>
        <dbReference type="ARBA" id="ARBA00022763"/>
    </source>
</evidence>
<keyword evidence="8" id="KW-0010">Activator</keyword>
<keyword evidence="20" id="KW-1185">Reference proteome</keyword>
<evidence type="ECO:0000256" key="15">
    <source>
        <dbReference type="ARBA" id="ARBA00066769"/>
    </source>
</evidence>
<comment type="similarity">
    <text evidence="13">Belongs to the uracil-DNA glycosylase (UDG) superfamily. TDG/mug family.</text>
</comment>
<dbReference type="Pfam" id="PF03167">
    <property type="entry name" value="UDG"/>
    <property type="match status" value="1"/>
</dbReference>
<protein>
    <recommendedName>
        <fullName evidence="16">G/T mismatch-specific thymine DNA glycosylase</fullName>
        <ecNumber evidence="15">3.2.2.29</ecNumber>
    </recommendedName>
    <alternativeName>
        <fullName evidence="17">Thymine-DNA glycosylase</fullName>
    </alternativeName>
</protein>
<keyword evidence="19" id="KW-0456">Lyase</keyword>
<comment type="catalytic activity">
    <reaction evidence="12">
        <text>Hydrolyzes mismatched double-stranded DNA and polynucleotides, releasing free thymine.</text>
        <dbReference type="EC" id="3.2.2.29"/>
    </reaction>
</comment>
<dbReference type="InterPro" id="IPR015637">
    <property type="entry name" value="MUG/TDG"/>
</dbReference>
<dbReference type="RefSeq" id="XP_064686825.1">
    <property type="nucleotide sequence ID" value="XM_064827541.1"/>
</dbReference>
<comment type="subunit">
    <text evidence="14">Homodimer. Interacts with AICDA and GADD45A.</text>
</comment>
<dbReference type="EMBL" id="JASEJX010000011">
    <property type="protein sequence ID" value="KAK4520159.1"/>
    <property type="molecule type" value="Genomic_DNA"/>
</dbReference>
<dbReference type="InterPro" id="IPR036895">
    <property type="entry name" value="Uracil-DNA_glycosylase-like_sf"/>
</dbReference>
<dbReference type="InterPro" id="IPR005122">
    <property type="entry name" value="Uracil-DNA_glycosylase-like"/>
</dbReference>
<evidence type="ECO:0000256" key="12">
    <source>
        <dbReference type="ARBA" id="ARBA00052915"/>
    </source>
</evidence>
<keyword evidence="5" id="KW-0832">Ubl conjugation</keyword>
<dbReference type="AlphaFoldDB" id="A0AAN7HPX0"/>
<dbReference type="GeneID" id="89951976"/>
<evidence type="ECO:0000256" key="2">
    <source>
        <dbReference type="ARBA" id="ARBA00022499"/>
    </source>
</evidence>
<evidence type="ECO:0000259" key="18">
    <source>
        <dbReference type="Pfam" id="PF03167"/>
    </source>
</evidence>
<gene>
    <name evidence="19" type="primary">FUM1</name>
    <name evidence="19" type="ORF">ATC70_008290</name>
</gene>
<comment type="subcellular location">
    <subcellularLocation>
        <location evidence="1">Nucleus</location>
    </subcellularLocation>
</comment>
<dbReference type="CDD" id="cd10028">
    <property type="entry name" value="UDG-F2_TDG_MUG"/>
    <property type="match status" value="1"/>
</dbReference>
<keyword evidence="11" id="KW-0539">Nucleus</keyword>
<dbReference type="FunFam" id="3.40.470.10:FF:000002">
    <property type="entry name" value="G/T mismatch-specific thymine DNA glycosylase"/>
    <property type="match status" value="1"/>
</dbReference>
<dbReference type="GO" id="GO:0040029">
    <property type="term" value="P:epigenetic regulation of gene expression"/>
    <property type="evidence" value="ECO:0007669"/>
    <property type="project" value="UniProtKB-ARBA"/>
</dbReference>
<evidence type="ECO:0000313" key="19">
    <source>
        <dbReference type="EMBL" id="KAK4520159.1"/>
    </source>
</evidence>
<evidence type="ECO:0000256" key="14">
    <source>
        <dbReference type="ARBA" id="ARBA00064519"/>
    </source>
</evidence>
<evidence type="ECO:0000256" key="13">
    <source>
        <dbReference type="ARBA" id="ARBA00061261"/>
    </source>
</evidence>
<dbReference type="PANTHER" id="PTHR12159">
    <property type="entry name" value="G/T AND G/U MISMATCH-SPECIFIC DNA GLYCOSYLASE"/>
    <property type="match status" value="1"/>
</dbReference>
<reference evidence="19 20" key="1">
    <citation type="submission" date="2022-11" db="EMBL/GenBank/DDBJ databases">
        <title>Mucor velutinosus strain NIH1002 WGS.</title>
        <authorList>
            <person name="Subramanian P."/>
            <person name="Mullikin J.C."/>
            <person name="Segre J.A."/>
            <person name="Zelazny A.M."/>
        </authorList>
    </citation>
    <scope>NUCLEOTIDE SEQUENCE [LARGE SCALE GENOMIC DNA]</scope>
    <source>
        <strain evidence="19 20">NIH1002</strain>
    </source>
</reference>
<dbReference type="GO" id="GO:0003677">
    <property type="term" value="F:DNA binding"/>
    <property type="evidence" value="ECO:0007669"/>
    <property type="project" value="UniProtKB-ARBA"/>
</dbReference>
<evidence type="ECO:0000256" key="16">
    <source>
        <dbReference type="ARBA" id="ARBA00071248"/>
    </source>
</evidence>
<dbReference type="GO" id="GO:0016829">
    <property type="term" value="F:lyase activity"/>
    <property type="evidence" value="ECO:0007669"/>
    <property type="project" value="UniProtKB-KW"/>
</dbReference>
<sequence length="246" mass="27828">MKTRRSTLLKQETAKTSPYFKKEQVKTIKQETKIEHIPQSVPDNVDVDLKVLFVGINPGLTSAAKGHHYAGPTNHFWPCLSESGLVDRKVTFADDVDLPALYRLGFTNLTARASRRQTDLSLAEQREGIPTLNHKFETLRPRVACFVGKGIYEIYSNKKCNTMGLQPKEHNIKWLSADGEKGETVMFVMPSTSGIVTAYKKSDKTKFFQELCTIAQQQDKMYPLLRTVKSEDRQLTSNGHSNPNQH</sequence>
<evidence type="ECO:0000256" key="5">
    <source>
        <dbReference type="ARBA" id="ARBA00022843"/>
    </source>
</evidence>
<keyword evidence="4" id="KW-0378">Hydrolase</keyword>
<name>A0AAN7HPX0_9FUNG</name>
<keyword evidence="6" id="KW-0156">Chromatin regulator</keyword>
<evidence type="ECO:0000256" key="6">
    <source>
        <dbReference type="ARBA" id="ARBA00022853"/>
    </source>
</evidence>
<dbReference type="GO" id="GO:0005654">
    <property type="term" value="C:nucleoplasm"/>
    <property type="evidence" value="ECO:0007669"/>
    <property type="project" value="UniProtKB-ARBA"/>
</dbReference>
<keyword evidence="10" id="KW-0234">DNA repair</keyword>
<dbReference type="Gene3D" id="3.40.470.10">
    <property type="entry name" value="Uracil-DNA glycosylase-like domain"/>
    <property type="match status" value="1"/>
</dbReference>
<keyword evidence="9" id="KW-0804">Transcription</keyword>
<dbReference type="GO" id="GO:0006285">
    <property type="term" value="P:base-excision repair, AP site formation"/>
    <property type="evidence" value="ECO:0007669"/>
    <property type="project" value="InterPro"/>
</dbReference>
<accession>A0AAN7HPX0</accession>
<evidence type="ECO:0000256" key="10">
    <source>
        <dbReference type="ARBA" id="ARBA00023204"/>
    </source>
</evidence>
<dbReference type="Proteomes" id="UP001304243">
    <property type="component" value="Unassembled WGS sequence"/>
</dbReference>
<dbReference type="GO" id="GO:0032183">
    <property type="term" value="F:SUMO binding"/>
    <property type="evidence" value="ECO:0007669"/>
    <property type="project" value="UniProtKB-ARBA"/>
</dbReference>
<evidence type="ECO:0000256" key="4">
    <source>
        <dbReference type="ARBA" id="ARBA00022801"/>
    </source>
</evidence>
<keyword evidence="7" id="KW-0805">Transcription regulation</keyword>
<dbReference type="PANTHER" id="PTHR12159:SF9">
    <property type="entry name" value="G_T MISMATCH-SPECIFIC THYMINE DNA GLYCOSYLASE"/>
    <property type="match status" value="1"/>
</dbReference>
<evidence type="ECO:0000313" key="20">
    <source>
        <dbReference type="Proteomes" id="UP001304243"/>
    </source>
</evidence>
<keyword evidence="3" id="KW-0227">DNA damage</keyword>
<dbReference type="GO" id="GO:0004844">
    <property type="term" value="F:uracil DNA N-glycosylase activity"/>
    <property type="evidence" value="ECO:0007669"/>
    <property type="project" value="TreeGrafter"/>
</dbReference>
<evidence type="ECO:0000256" key="17">
    <source>
        <dbReference type="ARBA" id="ARBA00083221"/>
    </source>
</evidence>
<evidence type="ECO:0000256" key="9">
    <source>
        <dbReference type="ARBA" id="ARBA00023163"/>
    </source>
</evidence>
<keyword evidence="2" id="KW-1017">Isopeptide bond</keyword>
<dbReference type="SUPFAM" id="SSF52141">
    <property type="entry name" value="Uracil-DNA glycosylase-like"/>
    <property type="match status" value="1"/>
</dbReference>
<comment type="caution">
    <text evidence="19">The sequence shown here is derived from an EMBL/GenBank/DDBJ whole genome shotgun (WGS) entry which is preliminary data.</text>
</comment>
<organism evidence="19 20">
    <name type="scientific">Mucor velutinosus</name>
    <dbReference type="NCBI Taxonomy" id="708070"/>
    <lineage>
        <taxon>Eukaryota</taxon>
        <taxon>Fungi</taxon>
        <taxon>Fungi incertae sedis</taxon>
        <taxon>Mucoromycota</taxon>
        <taxon>Mucoromycotina</taxon>
        <taxon>Mucoromycetes</taxon>
        <taxon>Mucorales</taxon>
        <taxon>Mucorineae</taxon>
        <taxon>Mucoraceae</taxon>
        <taxon>Mucor</taxon>
    </lineage>
</organism>
<evidence type="ECO:0000256" key="7">
    <source>
        <dbReference type="ARBA" id="ARBA00023015"/>
    </source>
</evidence>
<evidence type="ECO:0000256" key="8">
    <source>
        <dbReference type="ARBA" id="ARBA00023159"/>
    </source>
</evidence>
<dbReference type="GO" id="GO:0141016">
    <property type="term" value="F:G/T mismatch-specific thymine-DNA glycosylase activity"/>
    <property type="evidence" value="ECO:0007669"/>
    <property type="project" value="UniProtKB-EC"/>
</dbReference>
<dbReference type="EC" id="3.2.2.29" evidence="15"/>
<feature type="domain" description="Uracil-DNA glycosylase-like" evidence="18">
    <location>
        <begin position="43"/>
        <end position="210"/>
    </location>
</feature>
<proteinExistence type="inferred from homology"/>